<evidence type="ECO:0000256" key="6">
    <source>
        <dbReference type="ARBA" id="ARBA00022679"/>
    </source>
</evidence>
<evidence type="ECO:0000256" key="9">
    <source>
        <dbReference type="ARBA" id="ARBA00031501"/>
    </source>
</evidence>
<evidence type="ECO:0000256" key="10">
    <source>
        <dbReference type="RuleBase" id="RU361207"/>
    </source>
</evidence>
<feature type="domain" description="Glycosyl hydrolase family 13 catalytic" evidence="11">
    <location>
        <begin position="18"/>
        <end position="707"/>
    </location>
</feature>
<dbReference type="EMBL" id="JACHCE010000001">
    <property type="protein sequence ID" value="MBB5634415.1"/>
    <property type="molecule type" value="Genomic_DNA"/>
</dbReference>
<dbReference type="InterPro" id="IPR012767">
    <property type="entry name" value="Trehalose_TreY"/>
</dbReference>
<accession>A0A7W8ZI99</accession>
<dbReference type="InterPro" id="IPR003385">
    <property type="entry name" value="Glyco_hydro_77"/>
</dbReference>
<dbReference type="PANTHER" id="PTHR32438">
    <property type="entry name" value="4-ALPHA-GLUCANOTRANSFERASE DPE1, CHLOROPLASTIC/AMYLOPLASTIC"/>
    <property type="match status" value="1"/>
</dbReference>
<dbReference type="GO" id="GO:0005975">
    <property type="term" value="P:carbohydrate metabolic process"/>
    <property type="evidence" value="ECO:0007669"/>
    <property type="project" value="InterPro"/>
</dbReference>
<name>A0A7W8ZI99_9SPHI</name>
<comment type="catalytic activity">
    <reaction evidence="1 10">
        <text>Transfers a segment of a (1-&gt;4)-alpha-D-glucan to a new position in an acceptor, which may be glucose or a (1-&gt;4)-alpha-D-glucan.</text>
        <dbReference type="EC" id="2.4.1.25"/>
    </reaction>
</comment>
<dbReference type="InterPro" id="IPR006047">
    <property type="entry name" value="GH13_cat_dom"/>
</dbReference>
<evidence type="ECO:0000256" key="1">
    <source>
        <dbReference type="ARBA" id="ARBA00000439"/>
    </source>
</evidence>
<dbReference type="EC" id="2.4.1.25" evidence="3 10"/>
<comment type="similarity">
    <text evidence="2 10">Belongs to the disproportionating enzyme family.</text>
</comment>
<dbReference type="NCBIfam" id="NF011080">
    <property type="entry name" value="PRK14508.1-3"/>
    <property type="match status" value="1"/>
</dbReference>
<dbReference type="Proteomes" id="UP000537204">
    <property type="component" value="Unassembled WGS sequence"/>
</dbReference>
<evidence type="ECO:0000256" key="4">
    <source>
        <dbReference type="ARBA" id="ARBA00020295"/>
    </source>
</evidence>
<evidence type="ECO:0000256" key="3">
    <source>
        <dbReference type="ARBA" id="ARBA00012560"/>
    </source>
</evidence>
<evidence type="ECO:0000313" key="12">
    <source>
        <dbReference type="EMBL" id="MBB5634415.1"/>
    </source>
</evidence>
<dbReference type="Gene3D" id="3.30.1590.10">
    <property type="entry name" value="Maltooligosyl trehalose synthase, domain 2"/>
    <property type="match status" value="1"/>
</dbReference>
<dbReference type="NCBIfam" id="TIGR02401">
    <property type="entry name" value="trehalose_TreY"/>
    <property type="match status" value="1"/>
</dbReference>
<dbReference type="Gene3D" id="3.30.750.90">
    <property type="match status" value="1"/>
</dbReference>
<dbReference type="Pfam" id="PF00128">
    <property type="entry name" value="Alpha-amylase"/>
    <property type="match status" value="1"/>
</dbReference>
<keyword evidence="5 10" id="KW-0328">Glycosyltransferase</keyword>
<dbReference type="SUPFAM" id="SSF51445">
    <property type="entry name" value="(Trans)glycosidases"/>
    <property type="match status" value="2"/>
</dbReference>
<organism evidence="12 13">
    <name type="scientific">Pedobacter cryoconitis</name>
    <dbReference type="NCBI Taxonomy" id="188932"/>
    <lineage>
        <taxon>Bacteria</taxon>
        <taxon>Pseudomonadati</taxon>
        <taxon>Bacteroidota</taxon>
        <taxon>Sphingobacteriia</taxon>
        <taxon>Sphingobacteriales</taxon>
        <taxon>Sphingobacteriaceae</taxon>
        <taxon>Pedobacter</taxon>
    </lineage>
</organism>
<evidence type="ECO:0000259" key="11">
    <source>
        <dbReference type="SMART" id="SM00642"/>
    </source>
</evidence>
<dbReference type="Gene3D" id="3.20.20.80">
    <property type="entry name" value="Glycosidases"/>
    <property type="match status" value="4"/>
</dbReference>
<dbReference type="SMART" id="SM00642">
    <property type="entry name" value="Aamy"/>
    <property type="match status" value="1"/>
</dbReference>
<dbReference type="Pfam" id="PF02446">
    <property type="entry name" value="Glyco_hydro_77"/>
    <property type="match status" value="1"/>
</dbReference>
<keyword evidence="7 10" id="KW-0119">Carbohydrate metabolism</keyword>
<dbReference type="InterPro" id="IPR017853">
    <property type="entry name" value="GH"/>
</dbReference>
<dbReference type="PANTHER" id="PTHR32438:SF5">
    <property type="entry name" value="4-ALPHA-GLUCANOTRANSFERASE DPE1, CHLOROPLASTIC_AMYLOPLASTIC"/>
    <property type="match status" value="1"/>
</dbReference>
<dbReference type="RefSeq" id="WP_183878205.1">
    <property type="nucleotide sequence ID" value="NZ_JACHCE010000001.1"/>
</dbReference>
<evidence type="ECO:0000313" key="13">
    <source>
        <dbReference type="Proteomes" id="UP000537204"/>
    </source>
</evidence>
<gene>
    <name evidence="12" type="ORF">HDE68_000300</name>
</gene>
<sequence>MFDPISTYRIQFHKDFTFENFQQIIPYLQELGVKTIYASPVYEAVPGSMHGYDVVNPGRINPEIGTIEQLRDISAKLKSAGIFWIQDIVPNHMGFDQHNAWLMDVLKHGEASVYRSYFDLVTADLNEEPLMVPFLGDDLDTVIENGELELVSIKGEQYLKYFESHWPVRVDIADDVLAEQHKIAKNDKKTMVSMVAKQQYYRLCNPKETNERINYRRFFTVNSLICLNIQYAEVFEEYHRFSKYLLDEGIIHGLRIDHVDGLADPTGYLQQLRTLCGEAAYIVVEKILEPGEALLNSWPVQGTTGYDFLGLVNQLHTNKKAEQKFNTFYKDLGQYNKPVQQQILKKKRAFLNSFMQGELENLYQLTFSLSLFEDQQVDEPDMLLLKEVIGEILVRCPVYRFYSSSYPLSAEEKNALELILDDLAEDVRYARPVDIIRQVLLEGNGISPDYKERAAVFYRRLMQFSGPLMAKGVEDTLMYTYNRFIGNNEVGDSPEVFGISIADFHEQILTRQRYWPQTINTTATHDTKRGEDARARLVVLTDLRKEWIAEVNNWQELNQDLKLNGKPDANDEYFIYQTLIATYPEENAGSENYTERLLEYIEKALRESRRKSEWEKPDLEYELAAKNFITGLLDQKREFWKRFISFFQKVAAYGRMTSLSTLLLKHLLPGVPDTYQGTEFWELSMVDPDNRRPVDYLLRAETLSKFRETEFKLKTLWQHGADGQVKLYLLQKLLRLRQDYASLFVNGLYIPLTVTGKYAANVLAFARRYKGDWLLCAVPVNLAAVNSAPGAADWEDTSIIMPEGIPDKYLNILDSNDAAVNCTEELRVSELFADFPLGVLVFQKKEHQRGAGILLHVTSLPSAYGIGDFGPVALKYLSFLSDNGLKYWQVLPMNPISGGHAYSPYSTTSVMAGNTLLISPEILYDEGLLTKEELDGHQEKIKRNVSYKRVTELKNKLFQKAYQSWLSGSGQAGPDFLEFCSREANWLDDYALFEVIRTLHNHKPWFEWAEKLRDRDLRSLETLGESHSQRITEIKWQQFVFFEQWAKLKKYAQALGISMIGDVPFYTALDSADVWVNRELFAIMADGKAKGIAGVPPDYFNEEGQLWGMPVYDWKNMSLNNYKWWADRLAKNLELYDLVRLDHFRAFSAYWVVPSTSQSAREGVWKLGPGAAFFKAMLLQLGRLPFIAEDLGEISEDVYHLRDQFALPGMKVLQFAFSEDSAGSVHIPHNYMSSNCVVYTGTHDNNTSLGWYEEEADNATKKRMESYTGIRLSRKNAVQQMIRLALSSTAEIAIIPMQDILNKPAKDRMNTPAYTDKNWIWRLKPKELSSVVLDVLRDYMRLYKR</sequence>
<protein>
    <recommendedName>
        <fullName evidence="4 10">4-alpha-glucanotransferase</fullName>
        <ecNumber evidence="3 10">2.4.1.25</ecNumber>
    </recommendedName>
    <alternativeName>
        <fullName evidence="8 10">Amylomaltase</fullName>
    </alternativeName>
    <alternativeName>
        <fullName evidence="9 10">Disproportionating enzyme</fullName>
    </alternativeName>
</protein>
<dbReference type="GO" id="GO:0004134">
    <property type="term" value="F:4-alpha-glucanotransferase activity"/>
    <property type="evidence" value="ECO:0007669"/>
    <property type="project" value="UniProtKB-EC"/>
</dbReference>
<proteinExistence type="inferred from homology"/>
<evidence type="ECO:0000256" key="2">
    <source>
        <dbReference type="ARBA" id="ARBA00005684"/>
    </source>
</evidence>
<evidence type="ECO:0000256" key="5">
    <source>
        <dbReference type="ARBA" id="ARBA00022676"/>
    </source>
</evidence>
<comment type="caution">
    <text evidence="12">The sequence shown here is derived from an EMBL/GenBank/DDBJ whole genome shotgun (WGS) entry which is preliminary data.</text>
</comment>
<dbReference type="NCBIfam" id="TIGR00217">
    <property type="entry name" value="malQ"/>
    <property type="match status" value="1"/>
</dbReference>
<evidence type="ECO:0000256" key="8">
    <source>
        <dbReference type="ARBA" id="ARBA00031423"/>
    </source>
</evidence>
<dbReference type="CDD" id="cd11336">
    <property type="entry name" value="AmyAc_MTSase"/>
    <property type="match status" value="1"/>
</dbReference>
<reference evidence="12 13" key="1">
    <citation type="submission" date="2020-08" db="EMBL/GenBank/DDBJ databases">
        <title>Genomic Encyclopedia of Type Strains, Phase IV (KMG-V): Genome sequencing to study the core and pangenomes of soil and plant-associated prokaryotes.</title>
        <authorList>
            <person name="Whitman W."/>
        </authorList>
    </citation>
    <scope>NUCLEOTIDE SEQUENCE [LARGE SCALE GENOMIC DNA]</scope>
    <source>
        <strain evidence="12 13">S3M1</strain>
    </source>
</reference>
<keyword evidence="6 10" id="KW-0808">Transferase</keyword>
<evidence type="ECO:0000256" key="7">
    <source>
        <dbReference type="ARBA" id="ARBA00023277"/>
    </source>
</evidence>